<dbReference type="Proteomes" id="UP000565572">
    <property type="component" value="Unassembled WGS sequence"/>
</dbReference>
<dbReference type="Pfam" id="PF06224">
    <property type="entry name" value="AlkZ-like"/>
    <property type="match status" value="1"/>
</dbReference>
<sequence>MSPERLTPAQARRVALAAQGFGRPAPTRPVGMRDLVSLTHRLGQLQIDSINVVTRAHFVPTFSRLGPYDPALLERAAFSAPRRLFEYWGHAASLLDVDLEPLLRFRMREGAHAWGGVDAVARANPALVDLVRREIAERGPLSARQLEVEHGQDARERDHWGWNWSAVKTVLEWLFYVGEVSSARRNSQFERVYDIPDRVLPAAVRARPTPSPEESVRGLVRRAAVALGVATEPALRDYFRTRPGATQQAVAELVESGELLTVTVGDQTRPWYLWHEARLPRRVHARALLSPFDSMVFERARLEALFGFTYRIEIYVPGPRRVYGYYVYPFLLGDRFVARVDLKADRANGVLRVLSAWVEDGVDPWEVAAELAAELASMAAWQGLSDVEVLPRGDLAAALEAAVRVS</sequence>
<evidence type="ECO:0000313" key="1">
    <source>
        <dbReference type="EMBL" id="MBB3327715.1"/>
    </source>
</evidence>
<gene>
    <name evidence="1" type="ORF">FHX39_002659</name>
</gene>
<dbReference type="RefSeq" id="WP_332836823.1">
    <property type="nucleotide sequence ID" value="NZ_JACHZG010000001.1"/>
</dbReference>
<protein>
    <recommendedName>
        <fullName evidence="3">Winged helix-turn-helix domain-containing protein</fullName>
    </recommendedName>
</protein>
<name>A0A7W5JWV9_9ACTN</name>
<comment type="caution">
    <text evidence="1">The sequence shown here is derived from an EMBL/GenBank/DDBJ whole genome shotgun (WGS) entry which is preliminary data.</text>
</comment>
<dbReference type="PANTHER" id="PTHR30528:SF0">
    <property type="entry name" value="CYTOPLASMIC PROTEIN"/>
    <property type="match status" value="1"/>
</dbReference>
<dbReference type="PANTHER" id="PTHR30528">
    <property type="entry name" value="CYTOPLASMIC PROTEIN"/>
    <property type="match status" value="1"/>
</dbReference>
<accession>A0A7W5JWV9</accession>
<dbReference type="EMBL" id="JACHZG010000001">
    <property type="protein sequence ID" value="MBB3327715.1"/>
    <property type="molecule type" value="Genomic_DNA"/>
</dbReference>
<keyword evidence="2" id="KW-1185">Reference proteome</keyword>
<evidence type="ECO:0000313" key="2">
    <source>
        <dbReference type="Proteomes" id="UP000565572"/>
    </source>
</evidence>
<dbReference type="InterPro" id="IPR009351">
    <property type="entry name" value="AlkZ-like"/>
</dbReference>
<reference evidence="1 2" key="1">
    <citation type="submission" date="2020-08" db="EMBL/GenBank/DDBJ databases">
        <title>Sequencing the genomes of 1000 actinobacteria strains.</title>
        <authorList>
            <person name="Klenk H.-P."/>
        </authorList>
    </citation>
    <scope>NUCLEOTIDE SEQUENCE [LARGE SCALE GENOMIC DNA]</scope>
    <source>
        <strain evidence="1 2">DSM 11053</strain>
    </source>
</reference>
<proteinExistence type="predicted"/>
<organism evidence="1 2">
    <name type="scientific">Microlunatus antarcticus</name>
    <dbReference type="NCBI Taxonomy" id="53388"/>
    <lineage>
        <taxon>Bacteria</taxon>
        <taxon>Bacillati</taxon>
        <taxon>Actinomycetota</taxon>
        <taxon>Actinomycetes</taxon>
        <taxon>Propionibacteriales</taxon>
        <taxon>Propionibacteriaceae</taxon>
        <taxon>Microlunatus</taxon>
    </lineage>
</organism>
<dbReference type="AlphaFoldDB" id="A0A7W5JWV9"/>
<evidence type="ECO:0008006" key="3">
    <source>
        <dbReference type="Google" id="ProtNLM"/>
    </source>
</evidence>